<dbReference type="Proteomes" id="UP000585474">
    <property type="component" value="Unassembled WGS sequence"/>
</dbReference>
<evidence type="ECO:0000313" key="7">
    <source>
        <dbReference type="EMBL" id="GFZ16141.1"/>
    </source>
</evidence>
<dbReference type="OrthoDB" id="1902464at2759"/>
<keyword evidence="3" id="KW-0221">Differentiation</keyword>
<dbReference type="GO" id="GO:0009908">
    <property type="term" value="P:flower development"/>
    <property type="evidence" value="ECO:0007669"/>
    <property type="project" value="UniProtKB-KW"/>
</dbReference>
<evidence type="ECO:0000256" key="4">
    <source>
        <dbReference type="ARBA" id="ARBA00023054"/>
    </source>
</evidence>
<keyword evidence="4" id="KW-0175">Coiled coil</keyword>
<keyword evidence="8" id="KW-1185">Reference proteome</keyword>
<name>A0A7J0GZE2_9ERIC</name>
<keyword evidence="5" id="KW-0287">Flowering</keyword>
<organism evidence="7 8">
    <name type="scientific">Actinidia rufa</name>
    <dbReference type="NCBI Taxonomy" id="165716"/>
    <lineage>
        <taxon>Eukaryota</taxon>
        <taxon>Viridiplantae</taxon>
        <taxon>Streptophyta</taxon>
        <taxon>Embryophyta</taxon>
        <taxon>Tracheophyta</taxon>
        <taxon>Spermatophyta</taxon>
        <taxon>Magnoliopsida</taxon>
        <taxon>eudicotyledons</taxon>
        <taxon>Gunneridae</taxon>
        <taxon>Pentapetalae</taxon>
        <taxon>asterids</taxon>
        <taxon>Ericales</taxon>
        <taxon>Actinidiaceae</taxon>
        <taxon>Actinidia</taxon>
    </lineage>
</organism>
<reference evidence="7 8" key="1">
    <citation type="submission" date="2019-07" db="EMBL/GenBank/DDBJ databases">
        <title>De Novo Assembly of kiwifruit Actinidia rufa.</title>
        <authorList>
            <person name="Sugita-Konishi S."/>
            <person name="Sato K."/>
            <person name="Mori E."/>
            <person name="Abe Y."/>
            <person name="Kisaki G."/>
            <person name="Hamano K."/>
            <person name="Suezawa K."/>
            <person name="Otani M."/>
            <person name="Fukuda T."/>
            <person name="Manabe T."/>
            <person name="Gomi K."/>
            <person name="Tabuchi M."/>
            <person name="Akimitsu K."/>
            <person name="Kataoka I."/>
        </authorList>
    </citation>
    <scope>NUCLEOTIDE SEQUENCE [LARGE SCALE GENOMIC DNA]</scope>
    <source>
        <strain evidence="8">cv. Fuchu</strain>
    </source>
</reference>
<gene>
    <name evidence="7" type="ORF">Acr_25g0005500</name>
</gene>
<evidence type="ECO:0000256" key="1">
    <source>
        <dbReference type="ARBA" id="ARBA00005405"/>
    </source>
</evidence>
<comment type="caution">
    <text evidence="7">The sequence shown here is derived from an EMBL/GenBank/DDBJ whole genome shotgun (WGS) entry which is preliminary data.</text>
</comment>
<comment type="similarity">
    <text evidence="1">Belongs to the FLX family.</text>
</comment>
<evidence type="ECO:0000313" key="8">
    <source>
        <dbReference type="Proteomes" id="UP000585474"/>
    </source>
</evidence>
<feature type="compositionally biased region" description="Basic and acidic residues" evidence="6">
    <location>
        <begin position="9"/>
        <end position="21"/>
    </location>
</feature>
<dbReference type="GO" id="GO:0030154">
    <property type="term" value="P:cell differentiation"/>
    <property type="evidence" value="ECO:0007669"/>
    <property type="project" value="UniProtKB-KW"/>
</dbReference>
<proteinExistence type="inferred from homology"/>
<sequence length="312" mass="35323">MAGRNRLPRQPEDFRGFRDGPRPVMHRGPGPFPLPPAALEEELELQYRDMQRILAENRHMIDENVIMQRELAAAKDEIHRLGQIIPNLRADREVQARELIERGLKLEAELRTVEPLRTEVIQLRAEAQKLNALRQDMSSQVQTLTMNSTENLKADIEKGTFRSQVYIMNAECKILLGEEPGWSPWLVKLKSYEQRNSVWIEELADLAVPMVTSMVVELGARTISVDLPDVEKGSEFVLLRNCSREFTLACGSYAVVGGYCPWLFTTLGYAVMNESCPWPLSCTRLPVDVLQTNHLVLVDIVVSTSLLGGSNR</sequence>
<evidence type="ECO:0000256" key="2">
    <source>
        <dbReference type="ARBA" id="ARBA00022473"/>
    </source>
</evidence>
<dbReference type="InterPro" id="IPR040353">
    <property type="entry name" value="FLX/FLX-like"/>
</dbReference>
<feature type="region of interest" description="Disordered" evidence="6">
    <location>
        <begin position="1"/>
        <end position="28"/>
    </location>
</feature>
<evidence type="ECO:0000256" key="3">
    <source>
        <dbReference type="ARBA" id="ARBA00022782"/>
    </source>
</evidence>
<dbReference type="EMBL" id="BJWL01000025">
    <property type="protein sequence ID" value="GFZ16141.1"/>
    <property type="molecule type" value="Genomic_DNA"/>
</dbReference>
<protein>
    <submittedName>
        <fullName evidence="7">Uncharacterized protein</fullName>
    </submittedName>
</protein>
<accession>A0A7J0GZE2</accession>
<evidence type="ECO:0000256" key="5">
    <source>
        <dbReference type="ARBA" id="ARBA00023089"/>
    </source>
</evidence>
<dbReference type="PANTHER" id="PTHR33405:SF19">
    <property type="entry name" value="OS08G0430100 PROTEIN"/>
    <property type="match status" value="1"/>
</dbReference>
<evidence type="ECO:0000256" key="6">
    <source>
        <dbReference type="SAM" id="MobiDB-lite"/>
    </source>
</evidence>
<dbReference type="PANTHER" id="PTHR33405">
    <property type="entry name" value="PROTEIN FLX-LIKE 2"/>
    <property type="match status" value="1"/>
</dbReference>
<keyword evidence="2" id="KW-0217">Developmental protein</keyword>
<dbReference type="AlphaFoldDB" id="A0A7J0GZE2"/>